<reference evidence="6" key="2">
    <citation type="journal article" date="2018" name="Environ. Microbiol.">
        <title>Bloom of a denitrifying methanotroph, 'Candidatus Methylomirabilis limnetica', in a deep stratified lake.</title>
        <authorList>
            <person name="Graf J.S."/>
            <person name="Mayr M.J."/>
            <person name="Marchant H.K."/>
            <person name="Tienken D."/>
            <person name="Hach P.F."/>
            <person name="Brand A."/>
            <person name="Schubert C.J."/>
            <person name="Kuypers M.M."/>
            <person name="Milucka J."/>
        </authorList>
    </citation>
    <scope>NUCLEOTIDE SEQUENCE [LARGE SCALE GENOMIC DNA]</scope>
    <source>
        <strain evidence="6">Zug</strain>
    </source>
</reference>
<comment type="caution">
    <text evidence="5">The sequence shown here is derived from an EMBL/GenBank/DDBJ whole genome shotgun (WGS) entry which is preliminary data.</text>
</comment>
<proteinExistence type="inferred from homology"/>
<keyword evidence="6" id="KW-1185">Reference proteome</keyword>
<dbReference type="NCBIfam" id="TIGR00621">
    <property type="entry name" value="ssb"/>
    <property type="match status" value="1"/>
</dbReference>
<dbReference type="PANTHER" id="PTHR10302">
    <property type="entry name" value="SINGLE-STRANDED DNA-BINDING PROTEIN"/>
    <property type="match status" value="1"/>
</dbReference>
<dbReference type="InterPro" id="IPR012340">
    <property type="entry name" value="NA-bd_OB-fold"/>
</dbReference>
<dbReference type="GO" id="GO:0006260">
    <property type="term" value="P:DNA replication"/>
    <property type="evidence" value="ECO:0007669"/>
    <property type="project" value="InterPro"/>
</dbReference>
<dbReference type="Pfam" id="PF00436">
    <property type="entry name" value="SSB"/>
    <property type="match status" value="1"/>
</dbReference>
<evidence type="ECO:0000313" key="5">
    <source>
        <dbReference type="EMBL" id="PTL35737.1"/>
    </source>
</evidence>
<evidence type="ECO:0000256" key="2">
    <source>
        <dbReference type="HAMAP-Rule" id="MF_00984"/>
    </source>
</evidence>
<feature type="region of interest" description="Disordered" evidence="4">
    <location>
        <begin position="111"/>
        <end position="139"/>
    </location>
</feature>
<dbReference type="PANTHER" id="PTHR10302:SF27">
    <property type="entry name" value="SINGLE-STRANDED DNA-BINDING PROTEIN"/>
    <property type="match status" value="1"/>
</dbReference>
<dbReference type="EMBL" id="NVQC01000022">
    <property type="protein sequence ID" value="PTL35737.1"/>
    <property type="molecule type" value="Genomic_DNA"/>
</dbReference>
<gene>
    <name evidence="5" type="ORF">CLG94_08240</name>
</gene>
<accession>A0A2T4TXC9</accession>
<evidence type="ECO:0000256" key="1">
    <source>
        <dbReference type="ARBA" id="ARBA00023125"/>
    </source>
</evidence>
<dbReference type="Gene3D" id="2.40.50.140">
    <property type="entry name" value="Nucleic acid-binding proteins"/>
    <property type="match status" value="1"/>
</dbReference>
<dbReference type="Proteomes" id="UP000241436">
    <property type="component" value="Unassembled WGS sequence"/>
</dbReference>
<evidence type="ECO:0000313" key="6">
    <source>
        <dbReference type="Proteomes" id="UP000241436"/>
    </source>
</evidence>
<dbReference type="CDD" id="cd04496">
    <property type="entry name" value="SSB_OBF"/>
    <property type="match status" value="1"/>
</dbReference>
<sequence length="139" mass="15525">MVSFNKVILLGNLTRDPELRHTPAGMAVCNFDLAVNRSFTAKGGERREEVCFITVVVWDKQAQSCVEFLSKGRQALVEGRLQQRSWDTPDGQKRSKYEVVAERVQFIGGRKDAAVSDEEPPLSTHALSGDRTGEEEVPF</sequence>
<keyword evidence="1 2" id="KW-0238">DNA-binding</keyword>
<dbReference type="SUPFAM" id="SSF50249">
    <property type="entry name" value="Nucleic acid-binding proteins"/>
    <property type="match status" value="1"/>
</dbReference>
<protein>
    <recommendedName>
        <fullName evidence="2 3">Single-stranded DNA-binding protein</fullName>
        <shortName evidence="2">SSB</shortName>
    </recommendedName>
</protein>
<dbReference type="InterPro" id="IPR011344">
    <property type="entry name" value="ssDNA-bd"/>
</dbReference>
<dbReference type="HAMAP" id="MF_00984">
    <property type="entry name" value="SSB"/>
    <property type="match status" value="1"/>
</dbReference>
<dbReference type="GO" id="GO:0003697">
    <property type="term" value="F:single-stranded DNA binding"/>
    <property type="evidence" value="ECO:0007669"/>
    <property type="project" value="UniProtKB-UniRule"/>
</dbReference>
<dbReference type="RefSeq" id="WP_239993178.1">
    <property type="nucleotide sequence ID" value="NZ_NVQC01000022.1"/>
</dbReference>
<comment type="caution">
    <text evidence="2">Lacks conserved residue(s) required for the propagation of feature annotation.</text>
</comment>
<comment type="subunit">
    <text evidence="2">Homotetramer.</text>
</comment>
<dbReference type="InterPro" id="IPR000424">
    <property type="entry name" value="Primosome_PriB/ssb"/>
</dbReference>
<evidence type="ECO:0000256" key="3">
    <source>
        <dbReference type="RuleBase" id="RU000524"/>
    </source>
</evidence>
<dbReference type="GO" id="GO:0009295">
    <property type="term" value="C:nucleoid"/>
    <property type="evidence" value="ECO:0007669"/>
    <property type="project" value="TreeGrafter"/>
</dbReference>
<dbReference type="AlphaFoldDB" id="A0A2T4TXC9"/>
<evidence type="ECO:0000256" key="4">
    <source>
        <dbReference type="SAM" id="MobiDB-lite"/>
    </source>
</evidence>
<reference evidence="5 6" key="1">
    <citation type="submission" date="2017-09" db="EMBL/GenBank/DDBJ databases">
        <title>Bloom of a denitrifying methanotroph, Candidatus Methylomirabilis limnetica, in a deep stratified lake.</title>
        <authorList>
            <person name="Graf J.S."/>
            <person name="Marchant H.K."/>
            <person name="Tienken D."/>
            <person name="Hach P.F."/>
            <person name="Brand A."/>
            <person name="Schubert C.J."/>
            <person name="Kuypers M.M."/>
            <person name="Milucka J."/>
        </authorList>
    </citation>
    <scope>NUCLEOTIDE SEQUENCE [LARGE SCALE GENOMIC DNA]</scope>
    <source>
        <strain evidence="5 6">Zug</strain>
    </source>
</reference>
<organism evidence="5 6">
    <name type="scientific">Candidatus Methylomirabilis limnetica</name>
    <dbReference type="NCBI Taxonomy" id="2033718"/>
    <lineage>
        <taxon>Bacteria</taxon>
        <taxon>Candidatus Methylomirabilota</taxon>
        <taxon>Candidatus Methylomirabilia</taxon>
        <taxon>Candidatus Methylomirabilales</taxon>
        <taxon>Candidatus Methylomirabilaceae</taxon>
        <taxon>Candidatus Methylomirabilis</taxon>
    </lineage>
</organism>
<name>A0A2T4TXC9_9BACT</name>
<dbReference type="PROSITE" id="PS50935">
    <property type="entry name" value="SSB"/>
    <property type="match status" value="1"/>
</dbReference>